<dbReference type="AlphaFoldDB" id="A0A2Z7B4D2"/>
<organism evidence="2 3">
    <name type="scientific">Dorcoceras hygrometricum</name>
    <dbReference type="NCBI Taxonomy" id="472368"/>
    <lineage>
        <taxon>Eukaryota</taxon>
        <taxon>Viridiplantae</taxon>
        <taxon>Streptophyta</taxon>
        <taxon>Embryophyta</taxon>
        <taxon>Tracheophyta</taxon>
        <taxon>Spermatophyta</taxon>
        <taxon>Magnoliopsida</taxon>
        <taxon>eudicotyledons</taxon>
        <taxon>Gunneridae</taxon>
        <taxon>Pentapetalae</taxon>
        <taxon>asterids</taxon>
        <taxon>lamiids</taxon>
        <taxon>Lamiales</taxon>
        <taxon>Gesneriaceae</taxon>
        <taxon>Didymocarpoideae</taxon>
        <taxon>Trichosporeae</taxon>
        <taxon>Loxocarpinae</taxon>
        <taxon>Dorcoceras</taxon>
    </lineage>
</organism>
<name>A0A2Z7B4D2_9LAMI</name>
<dbReference type="Proteomes" id="UP000250235">
    <property type="component" value="Unassembled WGS sequence"/>
</dbReference>
<reference evidence="2 3" key="1">
    <citation type="journal article" date="2015" name="Proc. Natl. Acad. Sci. U.S.A.">
        <title>The resurrection genome of Boea hygrometrica: A blueprint for survival of dehydration.</title>
        <authorList>
            <person name="Xiao L."/>
            <person name="Yang G."/>
            <person name="Zhang L."/>
            <person name="Yang X."/>
            <person name="Zhao S."/>
            <person name="Ji Z."/>
            <person name="Zhou Q."/>
            <person name="Hu M."/>
            <person name="Wang Y."/>
            <person name="Chen M."/>
            <person name="Xu Y."/>
            <person name="Jin H."/>
            <person name="Xiao X."/>
            <person name="Hu G."/>
            <person name="Bao F."/>
            <person name="Hu Y."/>
            <person name="Wan P."/>
            <person name="Li L."/>
            <person name="Deng X."/>
            <person name="Kuang T."/>
            <person name="Xiang C."/>
            <person name="Zhu J.K."/>
            <person name="Oliver M.J."/>
            <person name="He Y."/>
        </authorList>
    </citation>
    <scope>NUCLEOTIDE SEQUENCE [LARGE SCALE GENOMIC DNA]</scope>
    <source>
        <strain evidence="3">cv. XS01</strain>
    </source>
</reference>
<feature type="region of interest" description="Disordered" evidence="1">
    <location>
        <begin position="219"/>
        <end position="253"/>
    </location>
</feature>
<accession>A0A2Z7B4D2</accession>
<feature type="region of interest" description="Disordered" evidence="1">
    <location>
        <begin position="261"/>
        <end position="280"/>
    </location>
</feature>
<feature type="compositionally biased region" description="Basic residues" evidence="1">
    <location>
        <begin position="107"/>
        <end position="116"/>
    </location>
</feature>
<dbReference type="PROSITE" id="PS50096">
    <property type="entry name" value="IQ"/>
    <property type="match status" value="1"/>
</dbReference>
<gene>
    <name evidence="2" type="ORF">F511_13777</name>
</gene>
<feature type="region of interest" description="Disordered" evidence="1">
    <location>
        <begin position="494"/>
        <end position="536"/>
    </location>
</feature>
<keyword evidence="3" id="KW-1185">Reference proteome</keyword>
<evidence type="ECO:0000313" key="2">
    <source>
        <dbReference type="EMBL" id="KZV28645.1"/>
    </source>
</evidence>
<protein>
    <submittedName>
        <fullName evidence="2">Uncharacterized protein</fullName>
    </submittedName>
</protein>
<feature type="region of interest" description="Disordered" evidence="1">
    <location>
        <begin position="75"/>
        <end position="157"/>
    </location>
</feature>
<feature type="compositionally biased region" description="Polar residues" evidence="1">
    <location>
        <begin position="527"/>
        <end position="536"/>
    </location>
</feature>
<feature type="region of interest" description="Disordered" evidence="1">
    <location>
        <begin position="442"/>
        <end position="476"/>
    </location>
</feature>
<evidence type="ECO:0000256" key="1">
    <source>
        <dbReference type="SAM" id="MobiDB-lite"/>
    </source>
</evidence>
<sequence>MAQKLHGLPGIVPNQTLKSDQPHDIAGASPERRRHTKNRTAAARDVAPSATHGRTQFIACRPTSGGAHQPIIARQQLGRVATSHDERRPTSGAMLRNDCASSGRNTRPARPRRATSGRRNGAVADLQALQRATVARSDARRRATKRGQRAGAQGDSNARALAGLPVVAPEESFVKAASNPSETLAFEFSTQADEGQAQGQDSDPWIVEIVEVDQGVVNIEEPSDGTGGHQVPNNGHHAPNNEHQAQEKEQPKDGQWTLERQAPEDEDQSQTDSSFGSSGRLYIHNEDIEDSFGRYSDPSLSESPTISGNFPVYDDATVHSLGPNPSSAANNNMDHQAKPVSSAALEPLDHPNLQFMDTTSKTLITLTDRVSYLDLTYARIRDDMYLTRHYTTQLRDQLTSAKTTMVRNYADSQQQLVDELALVKSQLVEMIDCIKELRDAKKGECGPKSKKSEDPSSKQGEGPSRQGEDSQQQLVDELALVKSQLVEMIECKKELGDAKKGESGPKSKKSEDHSSRQVEGPSRQGEGPSSTKGKRQ</sequence>
<feature type="compositionally biased region" description="Basic and acidic residues" evidence="1">
    <location>
        <begin position="494"/>
        <end position="516"/>
    </location>
</feature>
<dbReference type="EMBL" id="KV010040">
    <property type="protein sequence ID" value="KZV28645.1"/>
    <property type="molecule type" value="Genomic_DNA"/>
</dbReference>
<proteinExistence type="predicted"/>
<evidence type="ECO:0000313" key="3">
    <source>
        <dbReference type="Proteomes" id="UP000250235"/>
    </source>
</evidence>
<feature type="compositionally biased region" description="Basic and acidic residues" evidence="1">
    <location>
        <begin position="442"/>
        <end position="456"/>
    </location>
</feature>
<feature type="region of interest" description="Disordered" evidence="1">
    <location>
        <begin position="1"/>
        <end position="53"/>
    </location>
</feature>